<keyword evidence="6" id="KW-0408">Iron</keyword>
<keyword evidence="4" id="KW-0223">Dioxygenase</keyword>
<dbReference type="Pfam" id="PF02668">
    <property type="entry name" value="TauD"/>
    <property type="match status" value="2"/>
</dbReference>
<dbReference type="FunCoup" id="A0A409Y062">
    <property type="interactions" value="1"/>
</dbReference>
<gene>
    <name evidence="8" type="ORF">CVT26_004977</name>
</gene>
<dbReference type="GO" id="GO:0051213">
    <property type="term" value="F:dioxygenase activity"/>
    <property type="evidence" value="ECO:0007669"/>
    <property type="project" value="UniProtKB-KW"/>
</dbReference>
<dbReference type="InterPro" id="IPR003819">
    <property type="entry name" value="TauD/TfdA-like"/>
</dbReference>
<reference evidence="8 9" key="1">
    <citation type="journal article" date="2018" name="Evol. Lett.">
        <title>Horizontal gene cluster transfer increased hallucinogenic mushroom diversity.</title>
        <authorList>
            <person name="Reynolds H.T."/>
            <person name="Vijayakumar V."/>
            <person name="Gluck-Thaler E."/>
            <person name="Korotkin H.B."/>
            <person name="Matheny P.B."/>
            <person name="Slot J.C."/>
        </authorList>
    </citation>
    <scope>NUCLEOTIDE SEQUENCE [LARGE SCALE GENOMIC DNA]</scope>
    <source>
        <strain evidence="8 9">SRW20</strain>
    </source>
</reference>
<feature type="domain" description="TauD/TfdA-like" evidence="7">
    <location>
        <begin position="413"/>
        <end position="798"/>
    </location>
</feature>
<evidence type="ECO:0000313" key="8">
    <source>
        <dbReference type="EMBL" id="PPQ96375.1"/>
    </source>
</evidence>
<evidence type="ECO:0000256" key="1">
    <source>
        <dbReference type="ARBA" id="ARBA00001954"/>
    </source>
</evidence>
<dbReference type="PANTHER" id="PTHR43779">
    <property type="entry name" value="DIOXYGENASE RV0097-RELATED"/>
    <property type="match status" value="1"/>
</dbReference>
<dbReference type="SUPFAM" id="SSF51197">
    <property type="entry name" value="Clavaminate synthase-like"/>
    <property type="match status" value="2"/>
</dbReference>
<comment type="caution">
    <text evidence="8">The sequence shown here is derived from an EMBL/GenBank/DDBJ whole genome shotgun (WGS) entry which is preliminary data.</text>
</comment>
<dbReference type="Proteomes" id="UP000284706">
    <property type="component" value="Unassembled WGS sequence"/>
</dbReference>
<proteinExistence type="inferred from homology"/>
<organism evidence="8 9">
    <name type="scientific">Gymnopilus dilepis</name>
    <dbReference type="NCBI Taxonomy" id="231916"/>
    <lineage>
        <taxon>Eukaryota</taxon>
        <taxon>Fungi</taxon>
        <taxon>Dikarya</taxon>
        <taxon>Basidiomycota</taxon>
        <taxon>Agaricomycotina</taxon>
        <taxon>Agaricomycetes</taxon>
        <taxon>Agaricomycetidae</taxon>
        <taxon>Agaricales</taxon>
        <taxon>Agaricineae</taxon>
        <taxon>Hymenogastraceae</taxon>
        <taxon>Gymnopilus</taxon>
    </lineage>
</organism>
<sequence length="818" mass="90846">MAIELLPLPLPASADKSKLAEFGREVKGVNPAEVSPEEFKEIEQALYKYGALLFRNAKVSPAQQYALTKAFDPQSESYGHGNNKTGSTKKSILHPDLKTIPSVPQVQLIGNGTVYNHEGLAEAKLKHPSHTTFHKTRVSPEDEEKGVTRFYRWHIDAALYDLNPPKVTTLYGLTVPQGAKQVCRYDDGTGDELEVPLGTTAFVSGKVMFDILPPELKSLAVRAKVKYAPHPYVWMAPARAMPTGLGIESEGLEMSLEELPPWEEEKLKVLPVVWKNPVTGDLHFQVHPCGAMELLVDPLPEGAKREGALYPDGAHITDLKEVRELLYKMQRPGIAPSLVYPHDWQENDFVLFHNRGCVKTQSTLISYISPVLHGAISGSYCDLDDLLPTSTFHATTMTIELIPLPLPASADATKLAEFGREVKGVSPAEVSPEEFKEIEQALYKHGVLLFRNAKLSPAQQCALTKAFDPQSENYGHGNDKAASRNISIFGLKTIPSVPQVQLIGNGTVYNHEGIAEAKLKHPSHKTFHKTRVPPEDEARGMTRFFRWHIDAALYDVNTPKVTTLYGLKVPRGPKQVCRYDDGTGDELEVPLGTTAFVSGKVMFDILPPEFKSLAVRSRVKYAPHPYVWVSRARAMPTGLGIESEGLEMPLEELPPWEEEKIKVLPVVWKNPVTGDLHFQVHPCGAMELLVDPLPDGAKREGALYPDGAHMTDLEEVRELLYKMQRPGISPSVSLFGASDTRKEADYMRCYSSFIHMIGTSKDFVYLQENDFVLFHNRGLMHTVVGAFKQDQVRVFHQCNLAASDVPTGPTLEDVRAYA</sequence>
<comment type="similarity">
    <text evidence="2">Belongs to the TfdA dioxygenase family.</text>
</comment>
<dbReference type="OrthoDB" id="93019at2759"/>
<keyword evidence="3" id="KW-0479">Metal-binding</keyword>
<dbReference type="PANTHER" id="PTHR43779:SF2">
    <property type="entry name" value="ALPHA-KETOGLUTARATE-DEPENDENT XANTHINE DIOXYGENASE XAN1"/>
    <property type="match status" value="1"/>
</dbReference>
<evidence type="ECO:0000256" key="2">
    <source>
        <dbReference type="ARBA" id="ARBA00005896"/>
    </source>
</evidence>
<evidence type="ECO:0000256" key="3">
    <source>
        <dbReference type="ARBA" id="ARBA00022723"/>
    </source>
</evidence>
<evidence type="ECO:0000313" key="9">
    <source>
        <dbReference type="Proteomes" id="UP000284706"/>
    </source>
</evidence>
<feature type="domain" description="TauD/TfdA-like" evidence="7">
    <location>
        <begin position="18"/>
        <end position="356"/>
    </location>
</feature>
<keyword evidence="5" id="KW-0560">Oxidoreductase</keyword>
<dbReference type="STRING" id="231916.A0A409Y062"/>
<comment type="cofactor">
    <cofactor evidence="1">
        <name>Fe(2+)</name>
        <dbReference type="ChEBI" id="CHEBI:29033"/>
    </cofactor>
</comment>
<evidence type="ECO:0000256" key="6">
    <source>
        <dbReference type="ARBA" id="ARBA00023004"/>
    </source>
</evidence>
<accession>A0A409Y062</accession>
<name>A0A409Y062_9AGAR</name>
<dbReference type="Gene3D" id="3.60.130.10">
    <property type="entry name" value="Clavaminate synthase-like"/>
    <property type="match status" value="2"/>
</dbReference>
<keyword evidence="9" id="KW-1185">Reference proteome</keyword>
<dbReference type="InterPro" id="IPR042098">
    <property type="entry name" value="TauD-like_sf"/>
</dbReference>
<dbReference type="InterPro" id="IPR051178">
    <property type="entry name" value="TfdA_dioxygenase"/>
</dbReference>
<evidence type="ECO:0000259" key="7">
    <source>
        <dbReference type="Pfam" id="PF02668"/>
    </source>
</evidence>
<protein>
    <recommendedName>
        <fullName evidence="7">TauD/TfdA-like domain-containing protein</fullName>
    </recommendedName>
</protein>
<evidence type="ECO:0000256" key="4">
    <source>
        <dbReference type="ARBA" id="ARBA00022964"/>
    </source>
</evidence>
<evidence type="ECO:0000256" key="5">
    <source>
        <dbReference type="ARBA" id="ARBA00023002"/>
    </source>
</evidence>
<dbReference type="EMBL" id="NHYE01001376">
    <property type="protein sequence ID" value="PPQ96375.1"/>
    <property type="molecule type" value="Genomic_DNA"/>
</dbReference>
<dbReference type="InParanoid" id="A0A409Y062"/>
<dbReference type="GO" id="GO:0046872">
    <property type="term" value="F:metal ion binding"/>
    <property type="evidence" value="ECO:0007669"/>
    <property type="project" value="UniProtKB-KW"/>
</dbReference>
<dbReference type="AlphaFoldDB" id="A0A409Y062"/>